<name>X1I4Z4_9ZZZZ</name>
<feature type="non-terminal residue" evidence="1">
    <location>
        <position position="88"/>
    </location>
</feature>
<dbReference type="EMBL" id="BARU01017580">
    <property type="protein sequence ID" value="GAH61164.1"/>
    <property type="molecule type" value="Genomic_DNA"/>
</dbReference>
<protein>
    <submittedName>
        <fullName evidence="1">Uncharacterized protein</fullName>
    </submittedName>
</protein>
<dbReference type="AlphaFoldDB" id="X1I4Z4"/>
<organism evidence="1">
    <name type="scientific">marine sediment metagenome</name>
    <dbReference type="NCBI Taxonomy" id="412755"/>
    <lineage>
        <taxon>unclassified sequences</taxon>
        <taxon>metagenomes</taxon>
        <taxon>ecological metagenomes</taxon>
    </lineage>
</organism>
<comment type="caution">
    <text evidence="1">The sequence shown here is derived from an EMBL/GenBank/DDBJ whole genome shotgun (WGS) entry which is preliminary data.</text>
</comment>
<evidence type="ECO:0000313" key="1">
    <source>
        <dbReference type="EMBL" id="GAH61164.1"/>
    </source>
</evidence>
<gene>
    <name evidence="1" type="ORF">S03H2_29148</name>
</gene>
<reference evidence="1" key="1">
    <citation type="journal article" date="2014" name="Front. Microbiol.">
        <title>High frequency of phylogenetically diverse reductive dehalogenase-homologous genes in deep subseafloor sedimentary metagenomes.</title>
        <authorList>
            <person name="Kawai M."/>
            <person name="Futagami T."/>
            <person name="Toyoda A."/>
            <person name="Takaki Y."/>
            <person name="Nishi S."/>
            <person name="Hori S."/>
            <person name="Arai W."/>
            <person name="Tsubouchi T."/>
            <person name="Morono Y."/>
            <person name="Uchiyama I."/>
            <person name="Ito T."/>
            <person name="Fujiyama A."/>
            <person name="Inagaki F."/>
            <person name="Takami H."/>
        </authorList>
    </citation>
    <scope>NUCLEOTIDE SEQUENCE</scope>
    <source>
        <strain evidence="1">Expedition CK06-06</strain>
    </source>
</reference>
<accession>X1I4Z4</accession>
<proteinExistence type="predicted"/>
<sequence length="88" mass="10397">MGRVYNKFSTIDYTNESSVEQKFIFPFLTEFLGYKPNNIMTQESYNVMKSFPISRIKEIPIEYLKAEGKPDYLVIDDLRKLCLLLMQT</sequence>